<dbReference type="InterPro" id="IPR029058">
    <property type="entry name" value="AB_hydrolase_fold"/>
</dbReference>
<dbReference type="Pfam" id="PF00135">
    <property type="entry name" value="COesterase"/>
    <property type="match status" value="1"/>
</dbReference>
<dbReference type="Gene3D" id="3.40.50.1820">
    <property type="entry name" value="alpha/beta hydrolase"/>
    <property type="match status" value="1"/>
</dbReference>
<dbReference type="AlphaFoldDB" id="A0AA38IEL3"/>
<dbReference type="SUPFAM" id="SSF53474">
    <property type="entry name" value="alpha/beta-Hydrolases"/>
    <property type="match status" value="1"/>
</dbReference>
<organism evidence="3 4">
    <name type="scientific">Zophobas morio</name>
    <dbReference type="NCBI Taxonomy" id="2755281"/>
    <lineage>
        <taxon>Eukaryota</taxon>
        <taxon>Metazoa</taxon>
        <taxon>Ecdysozoa</taxon>
        <taxon>Arthropoda</taxon>
        <taxon>Hexapoda</taxon>
        <taxon>Insecta</taxon>
        <taxon>Pterygota</taxon>
        <taxon>Neoptera</taxon>
        <taxon>Endopterygota</taxon>
        <taxon>Coleoptera</taxon>
        <taxon>Polyphaga</taxon>
        <taxon>Cucujiformia</taxon>
        <taxon>Tenebrionidae</taxon>
        <taxon>Zophobas</taxon>
    </lineage>
</organism>
<evidence type="ECO:0000313" key="4">
    <source>
        <dbReference type="Proteomes" id="UP001168821"/>
    </source>
</evidence>
<comment type="caution">
    <text evidence="3">The sequence shown here is derived from an EMBL/GenBank/DDBJ whole genome shotgun (WGS) entry which is preliminary data.</text>
</comment>
<proteinExistence type="predicted"/>
<dbReference type="EMBL" id="JALNTZ010000005">
    <property type="protein sequence ID" value="KAJ3652664.1"/>
    <property type="molecule type" value="Genomic_DNA"/>
</dbReference>
<dbReference type="InterPro" id="IPR002018">
    <property type="entry name" value="CarbesteraseB"/>
</dbReference>
<feature type="domain" description="Carboxylesterase type B" evidence="2">
    <location>
        <begin position="11"/>
        <end position="105"/>
    </location>
</feature>
<evidence type="ECO:0000259" key="2">
    <source>
        <dbReference type="Pfam" id="PF00135"/>
    </source>
</evidence>
<evidence type="ECO:0000256" key="1">
    <source>
        <dbReference type="ARBA" id="ARBA00023180"/>
    </source>
</evidence>
<gene>
    <name evidence="3" type="ORF">Zmor_018609</name>
</gene>
<keyword evidence="4" id="KW-1185">Reference proteome</keyword>
<name>A0AA38IEL3_9CUCU</name>
<evidence type="ECO:0000313" key="3">
    <source>
        <dbReference type="EMBL" id="KAJ3652664.1"/>
    </source>
</evidence>
<reference evidence="3" key="1">
    <citation type="journal article" date="2023" name="G3 (Bethesda)">
        <title>Whole genome assemblies of Zophobas morio and Tenebrio molitor.</title>
        <authorList>
            <person name="Kaur S."/>
            <person name="Stinson S.A."/>
            <person name="diCenzo G.C."/>
        </authorList>
    </citation>
    <scope>NUCLEOTIDE SEQUENCE</scope>
    <source>
        <strain evidence="3">QUZm001</strain>
    </source>
</reference>
<sequence>MGGGNAHYDGAEGVGHGEEIGYLFCSGDGCNGNNFPEADRVMRQRLIKLWTDFAKYRNPTPEVSELLQNIIWPAVSTDNGDLYYVDINENLEIKNHPKEATYGAWVELYNSLVYDDFDTY</sequence>
<protein>
    <recommendedName>
        <fullName evidence="2">Carboxylesterase type B domain-containing protein</fullName>
    </recommendedName>
</protein>
<keyword evidence="1" id="KW-0325">Glycoprotein</keyword>
<dbReference type="Proteomes" id="UP001168821">
    <property type="component" value="Unassembled WGS sequence"/>
</dbReference>
<accession>A0AA38IEL3</accession>